<evidence type="ECO:0000256" key="5">
    <source>
        <dbReference type="ARBA" id="ARBA00022643"/>
    </source>
</evidence>
<name>A0A840MC87_9PROT</name>
<dbReference type="GO" id="GO:0008531">
    <property type="term" value="F:riboflavin kinase activity"/>
    <property type="evidence" value="ECO:0007669"/>
    <property type="project" value="UniProtKB-UniRule"/>
</dbReference>
<dbReference type="Gene3D" id="2.40.30.30">
    <property type="entry name" value="Riboflavin kinase-like"/>
    <property type="match status" value="1"/>
</dbReference>
<evidence type="ECO:0000256" key="7">
    <source>
        <dbReference type="ARBA" id="ARBA00022695"/>
    </source>
</evidence>
<dbReference type="InterPro" id="IPR015864">
    <property type="entry name" value="FAD_synthase"/>
</dbReference>
<dbReference type="SMART" id="SM00904">
    <property type="entry name" value="Flavokinase"/>
    <property type="match status" value="1"/>
</dbReference>
<dbReference type="NCBIfam" id="TIGR00083">
    <property type="entry name" value="ribF"/>
    <property type="match status" value="1"/>
</dbReference>
<dbReference type="PANTHER" id="PTHR22749:SF6">
    <property type="entry name" value="RIBOFLAVIN KINASE"/>
    <property type="match status" value="1"/>
</dbReference>
<evidence type="ECO:0000256" key="4">
    <source>
        <dbReference type="ARBA" id="ARBA00022630"/>
    </source>
</evidence>
<dbReference type="EMBL" id="JACHHY010000001">
    <property type="protein sequence ID" value="MBB5016934.1"/>
    <property type="molecule type" value="Genomic_DNA"/>
</dbReference>
<dbReference type="CDD" id="cd02064">
    <property type="entry name" value="FAD_synthetase_N"/>
    <property type="match status" value="1"/>
</dbReference>
<dbReference type="PANTHER" id="PTHR22749">
    <property type="entry name" value="RIBOFLAVIN KINASE/FMN ADENYLYLTRANSFERASE"/>
    <property type="match status" value="1"/>
</dbReference>
<keyword evidence="9 15" id="KW-0418">Kinase</keyword>
<dbReference type="NCBIfam" id="NF004159">
    <property type="entry name" value="PRK05627.1-2"/>
    <property type="match status" value="1"/>
</dbReference>
<keyword evidence="12" id="KW-0511">Multifunctional enzyme</keyword>
<dbReference type="GO" id="GO:0006747">
    <property type="term" value="P:FAD biosynthetic process"/>
    <property type="evidence" value="ECO:0007669"/>
    <property type="project" value="UniProtKB-UniRule"/>
</dbReference>
<dbReference type="AlphaFoldDB" id="A0A840MC87"/>
<dbReference type="Pfam" id="PF01687">
    <property type="entry name" value="Flavokinase"/>
    <property type="match status" value="1"/>
</dbReference>
<dbReference type="NCBIfam" id="NF004163">
    <property type="entry name" value="PRK05627.1-6"/>
    <property type="match status" value="1"/>
</dbReference>
<evidence type="ECO:0000256" key="12">
    <source>
        <dbReference type="ARBA" id="ARBA00023268"/>
    </source>
</evidence>
<keyword evidence="7 15" id="KW-0548">Nucleotidyltransferase</keyword>
<dbReference type="GO" id="GO:0009231">
    <property type="term" value="P:riboflavin biosynthetic process"/>
    <property type="evidence" value="ECO:0007669"/>
    <property type="project" value="InterPro"/>
</dbReference>
<dbReference type="EC" id="2.7.1.26" evidence="15"/>
<dbReference type="PIRSF" id="PIRSF004491">
    <property type="entry name" value="FAD_Synth"/>
    <property type="match status" value="1"/>
</dbReference>
<reference evidence="17 18" key="1">
    <citation type="submission" date="2020-08" db="EMBL/GenBank/DDBJ databases">
        <title>Genomic Encyclopedia of Type Strains, Phase IV (KMG-IV): sequencing the most valuable type-strain genomes for metagenomic binning, comparative biology and taxonomic classification.</title>
        <authorList>
            <person name="Goeker M."/>
        </authorList>
    </citation>
    <scope>NUCLEOTIDE SEQUENCE [LARGE SCALE GENOMIC DNA]</scope>
    <source>
        <strain evidence="17 18">DSM 27165</strain>
    </source>
</reference>
<evidence type="ECO:0000256" key="13">
    <source>
        <dbReference type="ARBA" id="ARBA00047880"/>
    </source>
</evidence>
<gene>
    <name evidence="17" type="ORF">HNQ59_000196</name>
</gene>
<evidence type="ECO:0000313" key="17">
    <source>
        <dbReference type="EMBL" id="MBB5016934.1"/>
    </source>
</evidence>
<dbReference type="GO" id="GO:0003919">
    <property type="term" value="F:FMN adenylyltransferase activity"/>
    <property type="evidence" value="ECO:0007669"/>
    <property type="project" value="UniProtKB-UniRule"/>
</dbReference>
<sequence>MQVFRSPFSVSDAPCALTIGNFDGVHLGHQVILDRLVKVARQRGLPAAVMTFEPHPRELFTPEAAPARLSSLREKLELLAVQGVDRVYVVRFTRAFAALSADAFIHDILVRRLQARYVLVGDDFCFGARRQGNFEMLSQVGGALGLTVESMPSVMSGQTRVSSTAVREALAAGDCALAACLLGRPYSISGRVFHGDKIGRTLGFPTANIQVKHNKPPLKGIFAVEVHGLDQRIYQGAASLGLRPTITANGRATLEVNLFDFGRSIYGEHLRVDFLTKLRDEEKYASLDELTQAIARDVAQCRHFFAQRELTIAHSIQQAG</sequence>
<dbReference type="InterPro" id="IPR023465">
    <property type="entry name" value="Riboflavin_kinase_dom_sf"/>
</dbReference>
<protein>
    <recommendedName>
        <fullName evidence="15">Riboflavin biosynthesis protein</fullName>
    </recommendedName>
    <domain>
        <recommendedName>
            <fullName evidence="15">Riboflavin kinase</fullName>
            <ecNumber evidence="15">2.7.1.26</ecNumber>
        </recommendedName>
        <alternativeName>
            <fullName evidence="15">Flavokinase</fullName>
        </alternativeName>
    </domain>
    <domain>
        <recommendedName>
            <fullName evidence="15">FMN adenylyltransferase</fullName>
            <ecNumber evidence="15">2.7.7.2</ecNumber>
        </recommendedName>
        <alternativeName>
            <fullName evidence="15">FAD pyrophosphorylase</fullName>
        </alternativeName>
        <alternativeName>
            <fullName evidence="15">FAD synthase</fullName>
        </alternativeName>
    </domain>
</protein>
<evidence type="ECO:0000256" key="6">
    <source>
        <dbReference type="ARBA" id="ARBA00022679"/>
    </source>
</evidence>
<comment type="pathway">
    <text evidence="2 15">Cofactor biosynthesis; FAD biosynthesis; FAD from FMN: step 1/1.</text>
</comment>
<dbReference type="UniPathway" id="UPA00276">
    <property type="reaction ID" value="UER00406"/>
</dbReference>
<keyword evidence="4 15" id="KW-0285">Flavoprotein</keyword>
<keyword evidence="6 15" id="KW-0808">Transferase</keyword>
<dbReference type="InterPro" id="IPR014729">
    <property type="entry name" value="Rossmann-like_a/b/a_fold"/>
</dbReference>
<keyword evidence="10 15" id="KW-0274">FAD</keyword>
<dbReference type="GO" id="GO:0009398">
    <property type="term" value="P:FMN biosynthetic process"/>
    <property type="evidence" value="ECO:0007669"/>
    <property type="project" value="UniProtKB-UniRule"/>
</dbReference>
<dbReference type="Pfam" id="PF06574">
    <property type="entry name" value="FAD_syn"/>
    <property type="match status" value="1"/>
</dbReference>
<keyword evidence="11 15" id="KW-0067">ATP-binding</keyword>
<evidence type="ECO:0000313" key="18">
    <source>
        <dbReference type="Proteomes" id="UP000575898"/>
    </source>
</evidence>
<dbReference type="SUPFAM" id="SSF82114">
    <property type="entry name" value="Riboflavin kinase-like"/>
    <property type="match status" value="1"/>
</dbReference>
<dbReference type="InterPro" id="IPR015865">
    <property type="entry name" value="Riboflavin_kinase_bac/euk"/>
</dbReference>
<evidence type="ECO:0000256" key="10">
    <source>
        <dbReference type="ARBA" id="ARBA00022827"/>
    </source>
</evidence>
<dbReference type="Proteomes" id="UP000575898">
    <property type="component" value="Unassembled WGS sequence"/>
</dbReference>
<dbReference type="FunFam" id="3.40.50.620:FF:000021">
    <property type="entry name" value="Riboflavin biosynthesis protein"/>
    <property type="match status" value="1"/>
</dbReference>
<keyword evidence="8 15" id="KW-0547">Nucleotide-binding</keyword>
<keyword evidence="18" id="KW-1185">Reference proteome</keyword>
<keyword evidence="5 15" id="KW-0288">FMN</keyword>
<evidence type="ECO:0000256" key="2">
    <source>
        <dbReference type="ARBA" id="ARBA00004726"/>
    </source>
</evidence>
<comment type="catalytic activity">
    <reaction evidence="13 15">
        <text>riboflavin + ATP = FMN + ADP + H(+)</text>
        <dbReference type="Rhea" id="RHEA:14357"/>
        <dbReference type="ChEBI" id="CHEBI:15378"/>
        <dbReference type="ChEBI" id="CHEBI:30616"/>
        <dbReference type="ChEBI" id="CHEBI:57986"/>
        <dbReference type="ChEBI" id="CHEBI:58210"/>
        <dbReference type="ChEBI" id="CHEBI:456216"/>
        <dbReference type="EC" id="2.7.1.26"/>
    </reaction>
</comment>
<evidence type="ECO:0000256" key="11">
    <source>
        <dbReference type="ARBA" id="ARBA00022840"/>
    </source>
</evidence>
<dbReference type="InterPro" id="IPR002606">
    <property type="entry name" value="Riboflavin_kinase_bac"/>
</dbReference>
<proteinExistence type="inferred from homology"/>
<comment type="caution">
    <text evidence="17">The sequence shown here is derived from an EMBL/GenBank/DDBJ whole genome shotgun (WGS) entry which is preliminary data.</text>
</comment>
<evidence type="ECO:0000256" key="9">
    <source>
        <dbReference type="ARBA" id="ARBA00022777"/>
    </source>
</evidence>
<dbReference type="NCBIfam" id="NF004160">
    <property type="entry name" value="PRK05627.1-3"/>
    <property type="match status" value="1"/>
</dbReference>
<feature type="domain" description="Riboflavin kinase" evidence="16">
    <location>
        <begin position="181"/>
        <end position="306"/>
    </location>
</feature>
<dbReference type="GO" id="GO:0005524">
    <property type="term" value="F:ATP binding"/>
    <property type="evidence" value="ECO:0007669"/>
    <property type="project" value="UniProtKB-UniRule"/>
</dbReference>
<dbReference type="EC" id="2.7.7.2" evidence="15"/>
<dbReference type="Gene3D" id="3.40.50.620">
    <property type="entry name" value="HUPs"/>
    <property type="match status" value="1"/>
</dbReference>
<comment type="catalytic activity">
    <reaction evidence="14 15">
        <text>FMN + ATP + H(+) = FAD + diphosphate</text>
        <dbReference type="Rhea" id="RHEA:17237"/>
        <dbReference type="ChEBI" id="CHEBI:15378"/>
        <dbReference type="ChEBI" id="CHEBI:30616"/>
        <dbReference type="ChEBI" id="CHEBI:33019"/>
        <dbReference type="ChEBI" id="CHEBI:57692"/>
        <dbReference type="ChEBI" id="CHEBI:58210"/>
        <dbReference type="EC" id="2.7.7.2"/>
    </reaction>
</comment>
<dbReference type="UniPathway" id="UPA00277">
    <property type="reaction ID" value="UER00407"/>
</dbReference>
<evidence type="ECO:0000256" key="14">
    <source>
        <dbReference type="ARBA" id="ARBA00049494"/>
    </source>
</evidence>
<comment type="function">
    <text evidence="1">Catalyzes the phosphorylation of riboflavin to FMN followed by the adenylation of FMN to FAD.</text>
</comment>
<dbReference type="RefSeq" id="WP_184033907.1">
    <property type="nucleotide sequence ID" value="NZ_JACHHY010000001.1"/>
</dbReference>
<comment type="similarity">
    <text evidence="15">Belongs to the ribF family.</text>
</comment>
<organism evidence="17 18">
    <name type="scientific">Chitinivorax tropicus</name>
    <dbReference type="NCBI Taxonomy" id="714531"/>
    <lineage>
        <taxon>Bacteria</taxon>
        <taxon>Pseudomonadati</taxon>
        <taxon>Pseudomonadota</taxon>
        <taxon>Betaproteobacteria</taxon>
        <taxon>Chitinivorax</taxon>
    </lineage>
</organism>
<evidence type="ECO:0000256" key="1">
    <source>
        <dbReference type="ARBA" id="ARBA00002121"/>
    </source>
</evidence>
<accession>A0A840MC87</accession>
<evidence type="ECO:0000256" key="15">
    <source>
        <dbReference type="PIRNR" id="PIRNR004491"/>
    </source>
</evidence>
<dbReference type="SUPFAM" id="SSF52374">
    <property type="entry name" value="Nucleotidylyl transferase"/>
    <property type="match status" value="1"/>
</dbReference>
<evidence type="ECO:0000256" key="3">
    <source>
        <dbReference type="ARBA" id="ARBA00005201"/>
    </source>
</evidence>
<dbReference type="InterPro" id="IPR023468">
    <property type="entry name" value="Riboflavin_kinase"/>
</dbReference>
<comment type="pathway">
    <text evidence="3 15">Cofactor biosynthesis; FMN biosynthesis; FMN from riboflavin (ATP route): step 1/1.</text>
</comment>
<evidence type="ECO:0000256" key="8">
    <source>
        <dbReference type="ARBA" id="ARBA00022741"/>
    </source>
</evidence>
<evidence type="ECO:0000259" key="16">
    <source>
        <dbReference type="SMART" id="SM00904"/>
    </source>
</evidence>